<dbReference type="AGR" id="Xenbase:XB-GENE-6488397"/>
<feature type="compositionally biased region" description="Polar residues" evidence="1">
    <location>
        <begin position="87"/>
        <end position="109"/>
    </location>
</feature>
<feature type="region of interest" description="Disordered" evidence="1">
    <location>
        <begin position="85"/>
        <end position="208"/>
    </location>
</feature>
<dbReference type="PANTHER" id="PTHR14870">
    <property type="entry name" value="TUBULIN EPSILON AND DELTA COMPLEX PROTEIN 2"/>
    <property type="match status" value="1"/>
</dbReference>
<dbReference type="RefSeq" id="XP_018091967.1">
    <property type="nucleotide sequence ID" value="XM_018236478.2"/>
</dbReference>
<reference evidence="3 4" key="1">
    <citation type="submission" date="2022-04" db="UniProtKB">
        <authorList>
            <consortium name="RefSeq"/>
        </authorList>
    </citation>
    <scope>IDENTIFICATION</scope>
    <source>
        <strain evidence="3 4">J_2021</strain>
        <tissue evidence="3 4">Erythrocytes</tissue>
    </source>
</reference>
<name>A0A1L8EYC5_XENLA</name>
<dbReference type="KEGG" id="xla:108701613"/>
<keyword evidence="2" id="KW-1185">Reference proteome</keyword>
<dbReference type="RefSeq" id="XP_018091966.1">
    <property type="nucleotide sequence ID" value="XM_018236477.2"/>
</dbReference>
<dbReference type="InterPro" id="IPR031518">
    <property type="entry name" value="DUF4693"/>
</dbReference>
<evidence type="ECO:0000313" key="3">
    <source>
        <dbReference type="RefSeq" id="XP_018091965.1"/>
    </source>
</evidence>
<dbReference type="Pfam" id="PF15764">
    <property type="entry name" value="DUF4693"/>
    <property type="match status" value="1"/>
</dbReference>
<evidence type="ECO:0000313" key="6">
    <source>
        <dbReference type="Xenbase" id="XB-GENE-6488397"/>
    </source>
</evidence>
<dbReference type="Xenbase" id="XB-GENE-6488397">
    <property type="gene designation" value="tedc2.L"/>
</dbReference>
<gene>
    <name evidence="3 4 5 6" type="primary">tedc2.L</name>
</gene>
<feature type="compositionally biased region" description="Basic and acidic residues" evidence="1">
    <location>
        <begin position="176"/>
        <end position="186"/>
    </location>
</feature>
<proteinExistence type="predicted"/>
<dbReference type="AlphaFoldDB" id="A0A1L8EYC5"/>
<evidence type="ECO:0000256" key="1">
    <source>
        <dbReference type="SAM" id="MobiDB-lite"/>
    </source>
</evidence>
<dbReference type="PANTHER" id="PTHR14870:SF1">
    <property type="entry name" value="TUBULIN EPSILON AND DELTA COMPLEX PROTEIN 2"/>
    <property type="match status" value="1"/>
</dbReference>
<dbReference type="OrthoDB" id="9939072at2759"/>
<dbReference type="GeneID" id="108701613"/>
<dbReference type="Bgee" id="108701613">
    <property type="expression patterns" value="Expressed in testis and 19 other cell types or tissues"/>
</dbReference>
<evidence type="ECO:0000313" key="5">
    <source>
        <dbReference type="RefSeq" id="XP_018091967.1"/>
    </source>
</evidence>
<accession>A0A1L8EYC5</accession>
<protein>
    <submittedName>
        <fullName evidence="3 4">Tubulin epsilon and delta complex protein 2 isoform X1</fullName>
    </submittedName>
</protein>
<dbReference type="Proteomes" id="UP000186698">
    <property type="component" value="Chromosome 9_10L"/>
</dbReference>
<dbReference type="PaxDb" id="8355-A0A1L8EYC5"/>
<dbReference type="RefSeq" id="XP_018091965.1">
    <property type="nucleotide sequence ID" value="XM_018236476.2"/>
</dbReference>
<organism evidence="4">
    <name type="scientific">Xenopus laevis</name>
    <name type="common">African clawed frog</name>
    <dbReference type="NCBI Taxonomy" id="8355"/>
    <lineage>
        <taxon>Eukaryota</taxon>
        <taxon>Metazoa</taxon>
        <taxon>Chordata</taxon>
        <taxon>Craniata</taxon>
        <taxon>Vertebrata</taxon>
        <taxon>Euteleostomi</taxon>
        <taxon>Amphibia</taxon>
        <taxon>Batrachia</taxon>
        <taxon>Anura</taxon>
        <taxon>Pipoidea</taxon>
        <taxon>Pipidae</taxon>
        <taxon>Xenopodinae</taxon>
        <taxon>Xenopus</taxon>
        <taxon>Xenopus</taxon>
    </lineage>
</organism>
<dbReference type="OMA" id="MLKAPYK"/>
<sequence length="448" mass="50687">MLSTSCSQRLLSLLNQALLSCKEEEKHLEQQLRECRVLLGPWKKEKCENLEQDEKEDVTGDSAPSEKEMQEVELLNKALEKALRVRGTSSSETSAVKMPSSAQRTQSHPTIVEKPAKQPSKTVDLRTKSAAYRLNPPYRTNPEKKRVCGSGRATSNGKSVLLASSAPPGRTNDNNTKSESKEELKTGKNMIGSSIGDSSLPAPSENLGDTEPCYVKLKHIGASLKLPMEYRREYTRNNKLWEKFYEIQNIISSPQPLLMEMLQETFVAGSPRQSLAELEEETLRLKMAVTSIQQRIDITEKWPAAGSRHWLNYRALMSLEVLQEELAQDLLALRLLKQDVEQYLKWDEGSHAGTIPLKPRCCPASVRLAPPLLVYNQFQELSQLTRCRLRILELQQKIYLQKVLSAELLSEADSCCHDAPESWMLFRAIYTQLCEGGDRFPVLVREDN</sequence>
<evidence type="ECO:0000313" key="4">
    <source>
        <dbReference type="RefSeq" id="XP_018091966.1"/>
    </source>
</evidence>
<evidence type="ECO:0000313" key="2">
    <source>
        <dbReference type="Proteomes" id="UP000186698"/>
    </source>
</evidence>
<dbReference type="CTD" id="108701613"/>